<name>A0A8H6INS9_9PEZI</name>
<feature type="compositionally biased region" description="Low complexity" evidence="1">
    <location>
        <begin position="739"/>
        <end position="750"/>
    </location>
</feature>
<protein>
    <submittedName>
        <fullName evidence="2">Uncharacterized protein</fullName>
    </submittedName>
</protein>
<comment type="caution">
    <text evidence="2">The sequence shown here is derived from an EMBL/GenBank/DDBJ whole genome shotgun (WGS) entry which is preliminary data.</text>
</comment>
<accession>A0A8H6INS9</accession>
<organism evidence="2 3">
    <name type="scientific">Colletotrichum sojae</name>
    <dbReference type="NCBI Taxonomy" id="2175907"/>
    <lineage>
        <taxon>Eukaryota</taxon>
        <taxon>Fungi</taxon>
        <taxon>Dikarya</taxon>
        <taxon>Ascomycota</taxon>
        <taxon>Pezizomycotina</taxon>
        <taxon>Sordariomycetes</taxon>
        <taxon>Hypocreomycetidae</taxon>
        <taxon>Glomerellales</taxon>
        <taxon>Glomerellaceae</taxon>
        <taxon>Colletotrichum</taxon>
        <taxon>Colletotrichum orchidearum species complex</taxon>
    </lineage>
</organism>
<sequence length="976" mass="106706">MSAPREEPYHPLTGHRHAIIVHNNNHNNNNDATATTADTAALYTKTNMKNPANSAGSGGSGGGCGAIGCQAKIFPFAVWLACWRFRMLRTWMPWTLVISWALMSSWILEAWPLVSSAAVAPHVQSHPPTLDTTTAALVFGGHIPQTCFSAVALSMPDMINQLAAGNEGLAGISRPSVALVAARVASLEDIVAAMGRELDVFLAVGEESSEEASRRVSREVLRRASQESVGVSVSAIVSKISNVLEQMRGFSDDVGQELVDLVAMDSAASERDSHGVPRGAWGLYRPAAPGGKAEARAAVPGALPFGQVTEHPGRCPERRRRYRAPVAPFRQWQGQLLQAMDRLNYYVMRYADGYEPESGWTLPRVFGASPRRPAARSKSRAAGGALLARRLGHLVFRRDNLPALRCTTILNLDLDLDLVVTSGTTDLGRKVPQAKRPVAERHHKTRRTEPKRLHRADKIGQQSDRQTWRHDAPPRTSDQGEDVGEDGLARPPIPISSGLASFPFAIPWPLGAPFFSPPTDQHNNKIRDHIVHRGLVALLRPSAFLLQAGCLARRAVESFRRRVRRHSVRTCALATAAICADSLAILSPSLITPLQPLLFGPSTLHRPDTRFAAAHDLNFAFVSILRLLLLGHLASVNGLASIPPAPPFLRNSADHFVPDSFFLKDLEAILPGHAVPIVYVGPPLRSTHTDITAATGMPTVVERPARLARDTKGVPNDSSSAWVAFMSSRKTASGPSPRSTVTGTSTATSSPRRNQTQDDLAAILASGVPYETPFPPPNDTAQVCATPSVTCSNVSQVTAALPKPGGSSHMRSPSSYIEYAVWRTHFVAPFIDTVVVPRLEHAASLTASAVDILKPSMDQYHESLPRWSEPFEPRIFSALRDLVMNATLVDSWLVREEEEVVRMVQQDEEKLKAMGYEARHSGLWKVASSWGDHDTRDDPYTNDPVLWWVEFHSHLKLNEKRHVGFWTKLWSKVGFS</sequence>
<feature type="region of interest" description="Disordered" evidence="1">
    <location>
        <begin position="428"/>
        <end position="490"/>
    </location>
</feature>
<dbReference type="Proteomes" id="UP000652219">
    <property type="component" value="Unassembled WGS sequence"/>
</dbReference>
<gene>
    <name evidence="2" type="ORF">CSOJ01_15206</name>
</gene>
<feature type="region of interest" description="Disordered" evidence="1">
    <location>
        <begin position="728"/>
        <end position="756"/>
    </location>
</feature>
<keyword evidence="3" id="KW-1185">Reference proteome</keyword>
<feature type="compositionally biased region" description="Polar residues" evidence="1">
    <location>
        <begin position="728"/>
        <end position="738"/>
    </location>
</feature>
<dbReference type="EMBL" id="WIGN01000595">
    <property type="protein sequence ID" value="KAF6787590.1"/>
    <property type="molecule type" value="Genomic_DNA"/>
</dbReference>
<proteinExistence type="predicted"/>
<evidence type="ECO:0000313" key="2">
    <source>
        <dbReference type="EMBL" id="KAF6787590.1"/>
    </source>
</evidence>
<evidence type="ECO:0000256" key="1">
    <source>
        <dbReference type="SAM" id="MobiDB-lite"/>
    </source>
</evidence>
<dbReference type="AlphaFoldDB" id="A0A8H6INS9"/>
<reference evidence="2 3" key="1">
    <citation type="journal article" date="2020" name="Phytopathology">
        <title>Genome Sequence Resources of Colletotrichum truncatum, C. plurivorum, C. musicola, and C. sojae: Four Species Pathogenic to Soybean (Glycine max).</title>
        <authorList>
            <person name="Rogerio F."/>
            <person name="Boufleur T.R."/>
            <person name="Ciampi-Guillardi M."/>
            <person name="Sukno S.A."/>
            <person name="Thon M.R."/>
            <person name="Massola Junior N.S."/>
            <person name="Baroncelli R."/>
        </authorList>
    </citation>
    <scope>NUCLEOTIDE SEQUENCE [LARGE SCALE GENOMIC DNA]</scope>
    <source>
        <strain evidence="2 3">LFN0009</strain>
    </source>
</reference>
<evidence type="ECO:0000313" key="3">
    <source>
        <dbReference type="Proteomes" id="UP000652219"/>
    </source>
</evidence>